<dbReference type="EMBL" id="LYMM01000106">
    <property type="protein sequence ID" value="PNU01791.1"/>
    <property type="molecule type" value="Genomic_DNA"/>
</dbReference>
<dbReference type="Gene3D" id="3.40.390.70">
    <property type="match status" value="1"/>
</dbReference>
<gene>
    <name evidence="2" type="ORF">A8V01_12090</name>
</gene>
<dbReference type="Proteomes" id="UP000236327">
    <property type="component" value="Unassembled WGS sequence"/>
</dbReference>
<dbReference type="Pfam" id="PF10005">
    <property type="entry name" value="Zn_ribbon_DZR_6"/>
    <property type="match status" value="1"/>
</dbReference>
<dbReference type="AlphaFoldDB" id="A0A2K2FSN6"/>
<feature type="domain" description="Zinc-ribbon" evidence="1">
    <location>
        <begin position="4"/>
        <end position="94"/>
    </location>
</feature>
<evidence type="ECO:0000313" key="3">
    <source>
        <dbReference type="Proteomes" id="UP000236327"/>
    </source>
</evidence>
<dbReference type="Pfam" id="PF15887">
    <property type="entry name" value="Peptidase_Mx"/>
    <property type="match status" value="1"/>
</dbReference>
<dbReference type="InterPro" id="IPR031321">
    <property type="entry name" value="UCP012641"/>
</dbReference>
<reference evidence="2 3" key="1">
    <citation type="submission" date="2016-05" db="EMBL/GenBank/DDBJ databases">
        <title>Complete genome sequence of Novosphingobium guangzhouense SA925(T).</title>
        <authorList>
            <person name="Sha S."/>
        </authorList>
    </citation>
    <scope>NUCLEOTIDE SEQUENCE [LARGE SCALE GENOMIC DNA]</scope>
    <source>
        <strain evidence="2 3">SA925</strain>
    </source>
</reference>
<accession>A0A2K2FSN6</accession>
<evidence type="ECO:0000259" key="1">
    <source>
        <dbReference type="Pfam" id="PF10005"/>
    </source>
</evidence>
<organism evidence="2 3">
    <name type="scientific">Novosphingobium guangzhouense</name>
    <dbReference type="NCBI Taxonomy" id="1850347"/>
    <lineage>
        <taxon>Bacteria</taxon>
        <taxon>Pseudomonadati</taxon>
        <taxon>Pseudomonadota</taxon>
        <taxon>Alphaproteobacteria</taxon>
        <taxon>Sphingomonadales</taxon>
        <taxon>Sphingomonadaceae</taxon>
        <taxon>Novosphingobium</taxon>
    </lineage>
</organism>
<dbReference type="PIRSF" id="PIRSF012641">
    <property type="entry name" value="UCP012641"/>
    <property type="match status" value="1"/>
</dbReference>
<dbReference type="OrthoDB" id="256753at2"/>
<name>A0A2K2FSN6_9SPHN</name>
<evidence type="ECO:0000313" key="2">
    <source>
        <dbReference type="EMBL" id="PNU01791.1"/>
    </source>
</evidence>
<dbReference type="RefSeq" id="WP_103099455.1">
    <property type="nucleotide sequence ID" value="NZ_LYMM01000106.1"/>
</dbReference>
<dbReference type="InterPro" id="IPR011201">
    <property type="entry name" value="Zinc-ribbon_6_bact"/>
</dbReference>
<proteinExistence type="predicted"/>
<sequence length="374" mass="41277">MRAFPCPNCRRLNHFEVRVCPGCNATLGYDPAVDAFRFLADGATVWRDGDGEVADVVVCANNNDYQICNWLVASDDTTPMCRACRHNRTIPDLSEPSVPPRWGKIEAAKRRLFHTLMKLGLPLETKAEEVPGAQGLAFDFLYDAAAEQAGNPQIYTGHDGGVITLNLIEADDAERERMRHAMGEPYRTLLGHFRHEVGHHYWSRLVETDPAELEAFRAVFGDERIDYAQALQAHYSDDGSKVWTDDFVSFYATSHPWEDFAETFAHYLHIVDVLATAGGFDLSLAPLPGDDAGLEVELDFNPYTADTRALAEAMGPLSFAMNAINRSMGQPDLYPFHLSDAIVAKLDYIHNLAVKARQVAPAGAGPLQGEAVPA</sequence>
<keyword evidence="3" id="KW-1185">Reference proteome</keyword>
<comment type="caution">
    <text evidence="2">The sequence shown here is derived from an EMBL/GenBank/DDBJ whole genome shotgun (WGS) entry which is preliminary data.</text>
</comment>
<protein>
    <recommendedName>
        <fullName evidence="1">Zinc-ribbon domain-containing protein</fullName>
    </recommendedName>
</protein>